<accession>A0L7D7</accession>
<sequence length="272" mass="31996">MANEHNGRIPRDFWLEEWEREATVNFFHEHPDEGYRRLTYMMLDADVVAVSPASVLRVLRAAGLMRKWSPPPSQKGTGFKQPLEPHKHWHIDISYLNIQGTFYYLCSVLDGCSRFILHWEIRESMKEDEVEVILLRAKEAYPEAKPRVISDNGPQFVAKDFKTFIRESGMTHVRTSPYYPQSNGKLERFHGTLKRECIRPQTPLSLEDAQRVVEGYVEHYNTYRLHSATGYITPKDRLEGRHDEILAAREQKLETAREERKIRRRRQAFQPS</sequence>
<proteinExistence type="predicted"/>
<gene>
    <name evidence="3" type="ordered locus">Mmc1_1369</name>
</gene>
<organism evidence="3 4">
    <name type="scientific">Magnetococcus marinus (strain ATCC BAA-1437 / JCM 17883 / MC-1)</name>
    <dbReference type="NCBI Taxonomy" id="156889"/>
    <lineage>
        <taxon>Bacteria</taxon>
        <taxon>Pseudomonadati</taxon>
        <taxon>Pseudomonadota</taxon>
        <taxon>Magnetococcia</taxon>
        <taxon>Magnetococcales</taxon>
        <taxon>Magnetococcaceae</taxon>
        <taxon>Magnetococcus</taxon>
    </lineage>
</organism>
<dbReference type="Proteomes" id="UP000002586">
    <property type="component" value="Chromosome"/>
</dbReference>
<name>A0L7D7_MAGMM</name>
<dbReference type="STRING" id="156889.Mmc1_1369"/>
<feature type="domain" description="Integrase catalytic" evidence="2">
    <location>
        <begin position="81"/>
        <end position="242"/>
    </location>
</feature>
<dbReference type="SUPFAM" id="SSF53098">
    <property type="entry name" value="Ribonuclease H-like"/>
    <property type="match status" value="1"/>
</dbReference>
<dbReference type="NCBIfam" id="NF033516">
    <property type="entry name" value="transpos_IS3"/>
    <property type="match status" value="1"/>
</dbReference>
<reference evidence="4" key="1">
    <citation type="journal article" date="2009" name="Appl. Environ. Microbiol.">
        <title>Complete genome sequence of the chemolithoautotrophic marine magnetotactic coccus strain MC-1.</title>
        <authorList>
            <person name="Schubbe S."/>
            <person name="Williams T.J."/>
            <person name="Xie G."/>
            <person name="Kiss H.E."/>
            <person name="Brettin T.S."/>
            <person name="Martinez D."/>
            <person name="Ross C.A."/>
            <person name="Schuler D."/>
            <person name="Cox B.L."/>
            <person name="Nealson K.H."/>
            <person name="Bazylinski D.A."/>
        </authorList>
    </citation>
    <scope>NUCLEOTIDE SEQUENCE [LARGE SCALE GENOMIC DNA]</scope>
    <source>
        <strain evidence="4">ATCC BAA-1437 / JCM 17883 / MC-1</strain>
    </source>
</reference>
<dbReference type="InterPro" id="IPR050900">
    <property type="entry name" value="Transposase_IS3/IS150/IS904"/>
</dbReference>
<dbReference type="Pfam" id="PF13333">
    <property type="entry name" value="rve_2"/>
    <property type="match status" value="1"/>
</dbReference>
<dbReference type="InterPro" id="IPR048020">
    <property type="entry name" value="Transpos_IS3"/>
</dbReference>
<dbReference type="KEGG" id="mgm:Mmc1_1369"/>
<protein>
    <submittedName>
        <fullName evidence="3">Integrase, catalytic region</fullName>
    </submittedName>
</protein>
<dbReference type="PANTHER" id="PTHR46889:SF4">
    <property type="entry name" value="TRANSPOSASE INSO FOR INSERTION SEQUENCE ELEMENT IS911B-RELATED"/>
    <property type="match status" value="1"/>
</dbReference>
<dbReference type="Gene3D" id="3.30.420.10">
    <property type="entry name" value="Ribonuclease H-like superfamily/Ribonuclease H"/>
    <property type="match status" value="1"/>
</dbReference>
<dbReference type="eggNOG" id="COG2801">
    <property type="taxonomic scope" value="Bacteria"/>
</dbReference>
<evidence type="ECO:0000313" key="3">
    <source>
        <dbReference type="EMBL" id="ABK43880.1"/>
    </source>
</evidence>
<dbReference type="GO" id="GO:0003676">
    <property type="term" value="F:nucleic acid binding"/>
    <property type="evidence" value="ECO:0007669"/>
    <property type="project" value="InterPro"/>
</dbReference>
<dbReference type="PROSITE" id="PS50994">
    <property type="entry name" value="INTEGRASE"/>
    <property type="match status" value="1"/>
</dbReference>
<dbReference type="Pfam" id="PF00665">
    <property type="entry name" value="rve"/>
    <property type="match status" value="1"/>
</dbReference>
<feature type="region of interest" description="Disordered" evidence="1">
    <location>
        <begin position="253"/>
        <end position="272"/>
    </location>
</feature>
<dbReference type="InterPro" id="IPR036397">
    <property type="entry name" value="RNaseH_sf"/>
</dbReference>
<dbReference type="GO" id="GO:0015074">
    <property type="term" value="P:DNA integration"/>
    <property type="evidence" value="ECO:0007669"/>
    <property type="project" value="InterPro"/>
</dbReference>
<evidence type="ECO:0000256" key="1">
    <source>
        <dbReference type="SAM" id="MobiDB-lite"/>
    </source>
</evidence>
<dbReference type="HOGENOM" id="CLU_027402_10_0_5"/>
<dbReference type="InterPro" id="IPR012337">
    <property type="entry name" value="RNaseH-like_sf"/>
</dbReference>
<keyword evidence="4" id="KW-1185">Reference proteome</keyword>
<dbReference type="AlphaFoldDB" id="A0L7D7"/>
<evidence type="ECO:0000259" key="2">
    <source>
        <dbReference type="PROSITE" id="PS50994"/>
    </source>
</evidence>
<dbReference type="InterPro" id="IPR001584">
    <property type="entry name" value="Integrase_cat-core"/>
</dbReference>
<dbReference type="PANTHER" id="PTHR46889">
    <property type="entry name" value="TRANSPOSASE INSF FOR INSERTION SEQUENCE IS3B-RELATED"/>
    <property type="match status" value="1"/>
</dbReference>
<dbReference type="EMBL" id="CP000471">
    <property type="protein sequence ID" value="ABK43880.1"/>
    <property type="molecule type" value="Genomic_DNA"/>
</dbReference>
<reference evidence="3 4" key="2">
    <citation type="journal article" date="2012" name="Int. J. Syst. Evol. Microbiol.">
        <title>Magnetococcus marinus gen. nov., sp. nov., a marine, magnetotactic bacterium that represents a novel lineage (Magnetococcaceae fam. nov.; Magnetococcales ord. nov.) at the base of the Alphaproteobacteria.</title>
        <authorList>
            <person name="Bazylinski D.A."/>
            <person name="Williams T.J."/>
            <person name="Lefevre C.T."/>
            <person name="Berg R.J."/>
            <person name="Zhang C.L."/>
            <person name="Bowser S.S."/>
            <person name="Dean A.J."/>
            <person name="Beveridge T.J."/>
        </authorList>
    </citation>
    <scope>NUCLEOTIDE SEQUENCE [LARGE SCALE GENOMIC DNA]</scope>
    <source>
        <strain evidence="4">ATCC BAA-1437 / JCM 17883 / MC-1</strain>
    </source>
</reference>
<feature type="compositionally biased region" description="Basic residues" evidence="1">
    <location>
        <begin position="262"/>
        <end position="272"/>
    </location>
</feature>
<evidence type="ECO:0000313" key="4">
    <source>
        <dbReference type="Proteomes" id="UP000002586"/>
    </source>
</evidence>